<evidence type="ECO:0000256" key="5">
    <source>
        <dbReference type="ARBA" id="ARBA00022989"/>
    </source>
</evidence>
<keyword evidence="6 7" id="KW-0472">Membrane</keyword>
<feature type="domain" description="Mechanosensitive ion channel MscS" evidence="8">
    <location>
        <begin position="134"/>
        <end position="199"/>
    </location>
</feature>
<protein>
    <submittedName>
        <fullName evidence="11">Mechanosensitive ion channel protein MscS</fullName>
    </submittedName>
</protein>
<feature type="transmembrane region" description="Helical" evidence="7">
    <location>
        <begin position="43"/>
        <end position="64"/>
    </location>
</feature>
<dbReference type="EMBL" id="BMEX01000009">
    <property type="protein sequence ID" value="GGA50687.1"/>
    <property type="molecule type" value="Genomic_DNA"/>
</dbReference>
<dbReference type="InterPro" id="IPR011014">
    <property type="entry name" value="MscS_channel_TM-2"/>
</dbReference>
<proteinExistence type="inferred from homology"/>
<reference evidence="12" key="1">
    <citation type="journal article" date="2019" name="Int. J. Syst. Evol. Microbiol.">
        <title>The Global Catalogue of Microorganisms (GCM) 10K type strain sequencing project: providing services to taxonomists for standard genome sequencing and annotation.</title>
        <authorList>
            <consortium name="The Broad Institute Genomics Platform"/>
            <consortium name="The Broad Institute Genome Sequencing Center for Infectious Disease"/>
            <person name="Wu L."/>
            <person name="Ma J."/>
        </authorList>
    </citation>
    <scope>NUCLEOTIDE SEQUENCE [LARGE SCALE GENOMIC DNA]</scope>
    <source>
        <strain evidence="12">CGMCC 1.12404</strain>
    </source>
</reference>
<evidence type="ECO:0000259" key="10">
    <source>
        <dbReference type="Pfam" id="PF21088"/>
    </source>
</evidence>
<organism evidence="11 12">
    <name type="scientific">Kroppenstedtia guangzhouensis</name>
    <dbReference type="NCBI Taxonomy" id="1274356"/>
    <lineage>
        <taxon>Bacteria</taxon>
        <taxon>Bacillati</taxon>
        <taxon>Bacillota</taxon>
        <taxon>Bacilli</taxon>
        <taxon>Bacillales</taxon>
        <taxon>Thermoactinomycetaceae</taxon>
        <taxon>Kroppenstedtia</taxon>
    </lineage>
</organism>
<evidence type="ECO:0000256" key="7">
    <source>
        <dbReference type="SAM" id="Phobius"/>
    </source>
</evidence>
<name>A0ABQ1GVE1_9BACL</name>
<dbReference type="PANTHER" id="PTHR30460">
    <property type="entry name" value="MODERATE CONDUCTANCE MECHANOSENSITIVE CHANNEL YBIO"/>
    <property type="match status" value="1"/>
</dbReference>
<feature type="domain" description="Mechanosensitive ion channel MscS C-terminal" evidence="9">
    <location>
        <begin position="207"/>
        <end position="290"/>
    </location>
</feature>
<dbReference type="Pfam" id="PF21082">
    <property type="entry name" value="MS_channel_3rd"/>
    <property type="match status" value="1"/>
</dbReference>
<evidence type="ECO:0000259" key="8">
    <source>
        <dbReference type="Pfam" id="PF00924"/>
    </source>
</evidence>
<keyword evidence="3" id="KW-1003">Cell membrane</keyword>
<dbReference type="InterPro" id="IPR010920">
    <property type="entry name" value="LSM_dom_sf"/>
</dbReference>
<accession>A0ABQ1GVE1</accession>
<dbReference type="InterPro" id="IPR049278">
    <property type="entry name" value="MS_channel_C"/>
</dbReference>
<dbReference type="InterPro" id="IPR049142">
    <property type="entry name" value="MS_channel_1st"/>
</dbReference>
<evidence type="ECO:0000313" key="11">
    <source>
        <dbReference type="EMBL" id="GGA50687.1"/>
    </source>
</evidence>
<feature type="transmembrane region" description="Helical" evidence="7">
    <location>
        <begin position="111"/>
        <end position="131"/>
    </location>
</feature>
<dbReference type="RefSeq" id="WP_188432842.1">
    <property type="nucleotide sequence ID" value="NZ_BMEX01000009.1"/>
</dbReference>
<dbReference type="InterPro" id="IPR006685">
    <property type="entry name" value="MscS_channel_2nd"/>
</dbReference>
<dbReference type="SUPFAM" id="SSF82861">
    <property type="entry name" value="Mechanosensitive channel protein MscS (YggB), transmembrane region"/>
    <property type="match status" value="1"/>
</dbReference>
<sequence>MKLLIYHLSGIIWIKEMEGIQDKFNEIAEDPTRELWSPLVDHVLIPASQIALIIFLTWLALRYLGQVIDRLLNLSRFQEKRGATLGRLIKSAARYVIYFIAAIAILEKLEIPVTSILAGAGIVGLAVGFGAQSLVKDVISGFFIIFEGQMEVGDYVQINGDVTGTVEEIGLRVTKIREFNQRLHYFSNGEISRVTNYNRDQMRPLVAVTVPFETDQELVQKTLNQVNEDLGRRLAPFVIEPFSIYGITNIGKDGVEYTITAVVTPEEYWSTEREMRKSIIRAFNLKGIEIAYPHQIMKVSPETPTIFPGKGNLET</sequence>
<gene>
    <name evidence="11" type="ORF">GCM10007416_24840</name>
</gene>
<dbReference type="InterPro" id="IPR045276">
    <property type="entry name" value="YbiO_bact"/>
</dbReference>
<dbReference type="Pfam" id="PF21088">
    <property type="entry name" value="MS_channel_1st"/>
    <property type="match status" value="1"/>
</dbReference>
<evidence type="ECO:0000313" key="12">
    <source>
        <dbReference type="Proteomes" id="UP000617979"/>
    </source>
</evidence>
<keyword evidence="12" id="KW-1185">Reference proteome</keyword>
<evidence type="ECO:0000256" key="2">
    <source>
        <dbReference type="ARBA" id="ARBA00008017"/>
    </source>
</evidence>
<dbReference type="PANTHER" id="PTHR30460:SF0">
    <property type="entry name" value="MODERATE CONDUCTANCE MECHANOSENSITIVE CHANNEL YBIO"/>
    <property type="match status" value="1"/>
</dbReference>
<keyword evidence="4 7" id="KW-0812">Transmembrane</keyword>
<keyword evidence="5 7" id="KW-1133">Transmembrane helix</keyword>
<evidence type="ECO:0000256" key="1">
    <source>
        <dbReference type="ARBA" id="ARBA00004651"/>
    </source>
</evidence>
<dbReference type="InterPro" id="IPR023408">
    <property type="entry name" value="MscS_beta-dom_sf"/>
</dbReference>
<dbReference type="SUPFAM" id="SSF82689">
    <property type="entry name" value="Mechanosensitive channel protein MscS (YggB), C-terminal domain"/>
    <property type="match status" value="1"/>
</dbReference>
<evidence type="ECO:0000256" key="3">
    <source>
        <dbReference type="ARBA" id="ARBA00022475"/>
    </source>
</evidence>
<feature type="domain" description="Mechanosensitive ion channel transmembrane helices 2/3" evidence="10">
    <location>
        <begin position="94"/>
        <end position="132"/>
    </location>
</feature>
<evidence type="ECO:0000256" key="6">
    <source>
        <dbReference type="ARBA" id="ARBA00023136"/>
    </source>
</evidence>
<comment type="subcellular location">
    <subcellularLocation>
        <location evidence="1">Cell membrane</location>
        <topology evidence="1">Multi-pass membrane protein</topology>
    </subcellularLocation>
</comment>
<feature type="transmembrane region" description="Helical" evidence="7">
    <location>
        <begin position="85"/>
        <end position="105"/>
    </location>
</feature>
<comment type="caution">
    <text evidence="11">The sequence shown here is derived from an EMBL/GenBank/DDBJ whole genome shotgun (WGS) entry which is preliminary data.</text>
</comment>
<evidence type="ECO:0000259" key="9">
    <source>
        <dbReference type="Pfam" id="PF21082"/>
    </source>
</evidence>
<dbReference type="SUPFAM" id="SSF50182">
    <property type="entry name" value="Sm-like ribonucleoproteins"/>
    <property type="match status" value="1"/>
</dbReference>
<dbReference type="Pfam" id="PF00924">
    <property type="entry name" value="MS_channel_2nd"/>
    <property type="match status" value="1"/>
</dbReference>
<dbReference type="InterPro" id="IPR011066">
    <property type="entry name" value="MscS_channel_C_sf"/>
</dbReference>
<dbReference type="Gene3D" id="2.30.30.60">
    <property type="match status" value="1"/>
</dbReference>
<dbReference type="Proteomes" id="UP000617979">
    <property type="component" value="Unassembled WGS sequence"/>
</dbReference>
<dbReference type="Gene3D" id="3.30.70.100">
    <property type="match status" value="1"/>
</dbReference>
<evidence type="ECO:0000256" key="4">
    <source>
        <dbReference type="ARBA" id="ARBA00022692"/>
    </source>
</evidence>
<dbReference type="Gene3D" id="1.10.287.1260">
    <property type="match status" value="1"/>
</dbReference>
<comment type="similarity">
    <text evidence="2">Belongs to the MscS (TC 1.A.23) family.</text>
</comment>